<accession>A0AA88TMZ2</accession>
<feature type="region of interest" description="Disordered" evidence="1">
    <location>
        <begin position="111"/>
        <end position="182"/>
    </location>
</feature>
<comment type="caution">
    <text evidence="3">The sequence shown here is derived from an EMBL/GenBank/DDBJ whole genome shotgun (WGS) entry which is preliminary data.</text>
</comment>
<protein>
    <recommendedName>
        <fullName evidence="5">Secreted protein</fullName>
    </recommendedName>
</protein>
<evidence type="ECO:0000313" key="4">
    <source>
        <dbReference type="Proteomes" id="UP001187343"/>
    </source>
</evidence>
<name>A0AA88TMZ2_9TELE</name>
<proteinExistence type="predicted"/>
<dbReference type="AlphaFoldDB" id="A0AA88TMZ2"/>
<feature type="chain" id="PRO_5041701273" description="Secreted protein" evidence="2">
    <location>
        <begin position="18"/>
        <end position="182"/>
    </location>
</feature>
<feature type="compositionally biased region" description="Basic and acidic residues" evidence="1">
    <location>
        <begin position="132"/>
        <end position="144"/>
    </location>
</feature>
<keyword evidence="2" id="KW-0732">Signal</keyword>
<evidence type="ECO:0000256" key="1">
    <source>
        <dbReference type="SAM" id="MobiDB-lite"/>
    </source>
</evidence>
<keyword evidence="4" id="KW-1185">Reference proteome</keyword>
<feature type="signal peptide" evidence="2">
    <location>
        <begin position="1"/>
        <end position="17"/>
    </location>
</feature>
<gene>
    <name evidence="3" type="ORF">Q8A67_021651</name>
</gene>
<evidence type="ECO:0008006" key="5">
    <source>
        <dbReference type="Google" id="ProtNLM"/>
    </source>
</evidence>
<dbReference type="EMBL" id="JAUYZG010000021">
    <property type="protein sequence ID" value="KAK2874498.1"/>
    <property type="molecule type" value="Genomic_DNA"/>
</dbReference>
<evidence type="ECO:0000313" key="3">
    <source>
        <dbReference type="EMBL" id="KAK2874498.1"/>
    </source>
</evidence>
<dbReference type="Proteomes" id="UP001187343">
    <property type="component" value="Unassembled WGS sequence"/>
</dbReference>
<reference evidence="3" key="1">
    <citation type="submission" date="2023-08" db="EMBL/GenBank/DDBJ databases">
        <title>Chromosome-level Genome Assembly of mud carp (Cirrhinus molitorella).</title>
        <authorList>
            <person name="Liu H."/>
        </authorList>
    </citation>
    <scope>NUCLEOTIDE SEQUENCE</scope>
    <source>
        <strain evidence="3">Prfri</strain>
        <tissue evidence="3">Muscle</tissue>
    </source>
</reference>
<organism evidence="3 4">
    <name type="scientific">Cirrhinus molitorella</name>
    <name type="common">mud carp</name>
    <dbReference type="NCBI Taxonomy" id="172907"/>
    <lineage>
        <taxon>Eukaryota</taxon>
        <taxon>Metazoa</taxon>
        <taxon>Chordata</taxon>
        <taxon>Craniata</taxon>
        <taxon>Vertebrata</taxon>
        <taxon>Euteleostomi</taxon>
        <taxon>Actinopterygii</taxon>
        <taxon>Neopterygii</taxon>
        <taxon>Teleostei</taxon>
        <taxon>Ostariophysi</taxon>
        <taxon>Cypriniformes</taxon>
        <taxon>Cyprinidae</taxon>
        <taxon>Labeoninae</taxon>
        <taxon>Labeonini</taxon>
        <taxon>Cirrhinus</taxon>
    </lineage>
</organism>
<feature type="compositionally biased region" description="Polar residues" evidence="1">
    <location>
        <begin position="111"/>
        <end position="128"/>
    </location>
</feature>
<evidence type="ECO:0000256" key="2">
    <source>
        <dbReference type="SAM" id="SignalP"/>
    </source>
</evidence>
<sequence length="182" mass="19411">MSGLWLAAALFLTDVNALFLLSSHFLGPSLSSLLTSHTPHLAGGGCGFVLRCGPADVPVRRAGQCLTLRLSVKVKGPIVSGDRALAVATAHSLLFDSITLIRQPAPWQPEGLNSSVKSLNTQTHARSPSTTQRERERDRDREQSEACWPVTTDARVSCPAERTAGPTGTDEISLKGFAPGRL</sequence>